<evidence type="ECO:0000313" key="1">
    <source>
        <dbReference type="EMBL" id="TFD79146.1"/>
    </source>
</evidence>
<protein>
    <submittedName>
        <fullName evidence="1">Uncharacterized protein</fullName>
    </submittedName>
</protein>
<dbReference type="OrthoDB" id="5119411at2"/>
<gene>
    <name evidence="1" type="ORF">E3T48_06085</name>
</gene>
<comment type="caution">
    <text evidence="1">The sequence shown here is derived from an EMBL/GenBank/DDBJ whole genome shotgun (WGS) entry which is preliminary data.</text>
</comment>
<dbReference type="RefSeq" id="WP_134522931.1">
    <property type="nucleotide sequence ID" value="NZ_SOHH01000056.1"/>
</dbReference>
<reference evidence="1 2" key="1">
    <citation type="submission" date="2019-03" db="EMBL/GenBank/DDBJ databases">
        <title>Genomics of glacier-inhabiting Cryobacterium strains.</title>
        <authorList>
            <person name="Liu Q."/>
            <person name="Xin Y.-H."/>
        </authorList>
    </citation>
    <scope>NUCLEOTIDE SEQUENCE [LARGE SCALE GENOMIC DNA]</scope>
    <source>
        <strain evidence="1 2">Hh4</strain>
    </source>
</reference>
<dbReference type="AlphaFoldDB" id="A0A4R9B9K4"/>
<organism evidence="1 2">
    <name type="scientific">Cryobacterium fucosi</name>
    <dbReference type="NCBI Taxonomy" id="1259157"/>
    <lineage>
        <taxon>Bacteria</taxon>
        <taxon>Bacillati</taxon>
        <taxon>Actinomycetota</taxon>
        <taxon>Actinomycetes</taxon>
        <taxon>Micrococcales</taxon>
        <taxon>Microbacteriaceae</taxon>
        <taxon>Cryobacterium</taxon>
    </lineage>
</organism>
<dbReference type="Proteomes" id="UP000298313">
    <property type="component" value="Unassembled WGS sequence"/>
</dbReference>
<dbReference type="EMBL" id="SOHH01000056">
    <property type="protein sequence ID" value="TFD79146.1"/>
    <property type="molecule type" value="Genomic_DNA"/>
</dbReference>
<keyword evidence="2" id="KW-1185">Reference proteome</keyword>
<sequence length="131" mass="14233">MVGGRQALTASISARENEALKRLGTVTGGQSLCSLSRGSGPVPAVKYYEGEVAVLAEARRAIRRLPLGPEDDAAAREVLRDLRDRWTAQVDNPGRDGVRWAGYLAGGVDAVERLIAWYALALRGQRRRMDS</sequence>
<proteinExistence type="predicted"/>
<evidence type="ECO:0000313" key="2">
    <source>
        <dbReference type="Proteomes" id="UP000298313"/>
    </source>
</evidence>
<accession>A0A4R9B9K4</accession>
<name>A0A4R9B9K4_9MICO</name>